<dbReference type="AlphaFoldDB" id="A0A090CZV8"/>
<dbReference type="eggNOG" id="ENOG502ZMDK">
    <property type="taxonomic scope" value="Bacteria"/>
</dbReference>
<keyword evidence="1" id="KW-0812">Transmembrane</keyword>
<dbReference type="EMBL" id="CCEJ010000001">
    <property type="protein sequence ID" value="CDR33050.1"/>
    <property type="molecule type" value="Genomic_DNA"/>
</dbReference>
<reference evidence="2" key="1">
    <citation type="submission" date="2013-12" db="EMBL/GenBank/DDBJ databases">
        <authorList>
            <person name="Linke B."/>
        </authorList>
    </citation>
    <scope>NUCLEOTIDE SEQUENCE [LARGE SCALE GENOMIC DNA]</scope>
    <source>
        <strain evidence="2">CRIB-18</strain>
    </source>
</reference>
<dbReference type="RefSeq" id="WP_041016547.1">
    <property type="nucleotide sequence ID" value="NZ_CCEJ010000001.1"/>
</dbReference>
<keyword evidence="1" id="KW-0472">Membrane</keyword>
<keyword evidence="1" id="KW-1133">Transmembrane helix</keyword>
<evidence type="ECO:0000256" key="1">
    <source>
        <dbReference type="SAM" id="Phobius"/>
    </source>
</evidence>
<sequence>MTVGRSAGDAIIDVVTAPITWAGQVRSSIGAIDGLGKVITNSAKAAKIMGAESEVLDNVTGQLSAFNGVVGAANIFARGAFWVSLIGKKDAVSSKKVAAEVFLTAANVAETTLWLGKVGLELGSAAPIIELVKNVVLLPVSFCNIWNASDEIKKIDQVLRTKEEKVEKWNRLKASTDKGLYIQGKIDELADQILDIKAEKHAKKADAKASGHPTGNLKKEFKARITPLQNKQDRWIEIRDQNKIDAFFDYKIEAHGEVVKAAEHNKGKVQTKNWLVIANSVMKLVLGILGLALLIASITTPWLLALVAAAWAATHALGFAKEMYDLAPANKLRELASLKTNMMAANLA</sequence>
<gene>
    <name evidence="2" type="ORF">CSEC_0211</name>
</gene>
<dbReference type="Proteomes" id="UP000031552">
    <property type="component" value="Unassembled WGS sequence"/>
</dbReference>
<protein>
    <submittedName>
        <fullName evidence="2">Membrane protein</fullName>
    </submittedName>
</protein>
<keyword evidence="3" id="KW-1185">Reference proteome</keyword>
<proteinExistence type="predicted"/>
<organism evidence="2 3">
    <name type="scientific">Candidatus Criblamydia sequanensis CRIB-18</name>
    <dbReference type="NCBI Taxonomy" id="1437425"/>
    <lineage>
        <taxon>Bacteria</taxon>
        <taxon>Pseudomonadati</taxon>
        <taxon>Chlamydiota</taxon>
        <taxon>Chlamydiia</taxon>
        <taxon>Parachlamydiales</taxon>
        <taxon>Candidatus Criblamydiaceae</taxon>
        <taxon>Candidatus Criblamydia</taxon>
    </lineage>
</organism>
<reference evidence="2" key="2">
    <citation type="submission" date="2014-09" db="EMBL/GenBank/DDBJ databases">
        <title>Criblamydia sequanensis harbors a mega-plasmid encoding arsenite resistance.</title>
        <authorList>
            <person name="Bertelli C."/>
            <person name="Goesmann A."/>
            <person name="Greub G."/>
        </authorList>
    </citation>
    <scope>NUCLEOTIDE SEQUENCE [LARGE SCALE GENOMIC DNA]</scope>
    <source>
        <strain evidence="2">CRIB-18</strain>
    </source>
</reference>
<accession>A0A090CZV8</accession>
<name>A0A090CZV8_9BACT</name>
<evidence type="ECO:0000313" key="2">
    <source>
        <dbReference type="EMBL" id="CDR33050.1"/>
    </source>
</evidence>
<evidence type="ECO:0000313" key="3">
    <source>
        <dbReference type="Proteomes" id="UP000031552"/>
    </source>
</evidence>
<dbReference type="STRING" id="1437425.CSEC_0211"/>
<feature type="transmembrane region" description="Helical" evidence="1">
    <location>
        <begin position="302"/>
        <end position="320"/>
    </location>
</feature>
<feature type="transmembrane region" description="Helical" evidence="1">
    <location>
        <begin position="274"/>
        <end position="296"/>
    </location>
</feature>
<comment type="caution">
    <text evidence="2">The sequence shown here is derived from an EMBL/GenBank/DDBJ whole genome shotgun (WGS) entry which is preliminary data.</text>
</comment>